<dbReference type="SUPFAM" id="SSF49899">
    <property type="entry name" value="Concanavalin A-like lectins/glucanases"/>
    <property type="match status" value="2"/>
</dbReference>
<gene>
    <name evidence="1" type="ORF">ACFOUT_09580</name>
</gene>
<evidence type="ECO:0000313" key="1">
    <source>
        <dbReference type="EMBL" id="MFC4096126.1"/>
    </source>
</evidence>
<keyword evidence="2" id="KW-1185">Reference proteome</keyword>
<dbReference type="Proteomes" id="UP001595814">
    <property type="component" value="Unassembled WGS sequence"/>
</dbReference>
<comment type="caution">
    <text evidence="1">The sequence shown here is derived from an EMBL/GenBank/DDBJ whole genome shotgun (WGS) entry which is preliminary data.</text>
</comment>
<dbReference type="Gene3D" id="2.60.40.10">
    <property type="entry name" value="Immunoglobulins"/>
    <property type="match status" value="1"/>
</dbReference>
<evidence type="ECO:0000313" key="2">
    <source>
        <dbReference type="Proteomes" id="UP001595814"/>
    </source>
</evidence>
<dbReference type="PANTHER" id="PTHR42535:SF2">
    <property type="entry name" value="CHROMOSOME UNDETERMINED SCAFFOLD_146, WHOLE GENOME SHOTGUN SEQUENCE"/>
    <property type="match status" value="1"/>
</dbReference>
<protein>
    <submittedName>
        <fullName evidence="1">LamG-like jellyroll fold domain-containing protein</fullName>
    </submittedName>
</protein>
<dbReference type="PANTHER" id="PTHR42535">
    <property type="entry name" value="OOKINETE PROTEIN, PUTATIVE-RELATED"/>
    <property type="match status" value="1"/>
</dbReference>
<dbReference type="Pfam" id="PF13385">
    <property type="entry name" value="Laminin_G_3"/>
    <property type="match status" value="2"/>
</dbReference>
<sequence length="597" mass="64833">MKTFNNIILGLIGLLALNSCEQGIDSLTEVDPGPDTTAPSVQISSPSEGSAVKVNEELATITIQFEAQDDIELGSVEVWLNGVQLSTYNSFVDYRKLIVDDLVYDQLADGSHELSVVATDLDGKSTTETVNFTKEPAYISKYDGELLYMPFDGGFVDLLSFEEATQNGTPLTSEETLAGSGSYLGTEGAYLTLDSERFKNAEFSAIFWLKLNAVPDRAGILAMSPPLNETGGNVLTSGFRFFRENAGGKQRFKLNVGTGTGNSWFDGGEAADIEATTEEWVNLAFTISGSEAVVYIDGQVVSQGALTGIDWTDVNILSIMSGAPNFSGWNHLSDQSMMDELRIFDRAISQEEVQQIIMDDSGIVVSNYPPTFNGEKFYMPFDGDYRNLFTDTEADIVGDPKFAAEGAAGNDAYAGAEGSYLTYPTDGLTSDTFSATFWYKVNPEPGRAGILVAGPEDTEKEGYPDVQNLRTSGFRFFREGDATRQIFKLNVGTGEADIWVDGGDAAAFDPTGSGWVHMAITISENTATIYFDGAEVASNALSAPLDWTGCDLFSIGSGAPRFTEWGHLSDQSFIDELRFYDKALTPEEIQEIRNHDL</sequence>
<proteinExistence type="predicted"/>
<dbReference type="Gene3D" id="2.60.120.200">
    <property type="match status" value="2"/>
</dbReference>
<dbReference type="InterPro" id="IPR013783">
    <property type="entry name" value="Ig-like_fold"/>
</dbReference>
<dbReference type="EMBL" id="JBHSAW010000004">
    <property type="protein sequence ID" value="MFC4096126.1"/>
    <property type="molecule type" value="Genomic_DNA"/>
</dbReference>
<reference evidence="2" key="1">
    <citation type="journal article" date="2019" name="Int. J. Syst. Evol. Microbiol.">
        <title>The Global Catalogue of Microorganisms (GCM) 10K type strain sequencing project: providing services to taxonomists for standard genome sequencing and annotation.</title>
        <authorList>
            <consortium name="The Broad Institute Genomics Platform"/>
            <consortium name="The Broad Institute Genome Sequencing Center for Infectious Disease"/>
            <person name="Wu L."/>
            <person name="Ma J."/>
        </authorList>
    </citation>
    <scope>NUCLEOTIDE SEQUENCE [LARGE SCALE GENOMIC DNA]</scope>
    <source>
        <strain evidence="2">CECT 7477</strain>
    </source>
</reference>
<organism evidence="1 2">
    <name type="scientific">Euzebyella saccharophila</name>
    <dbReference type="NCBI Taxonomy" id="679664"/>
    <lineage>
        <taxon>Bacteria</taxon>
        <taxon>Pseudomonadati</taxon>
        <taxon>Bacteroidota</taxon>
        <taxon>Flavobacteriia</taxon>
        <taxon>Flavobacteriales</taxon>
        <taxon>Flavobacteriaceae</taxon>
        <taxon>Euzebyella</taxon>
    </lineage>
</organism>
<dbReference type="Pfam" id="PF17957">
    <property type="entry name" value="Big_7"/>
    <property type="match status" value="1"/>
</dbReference>
<name>A0ABV8JR59_9FLAO</name>
<dbReference type="InterPro" id="IPR013320">
    <property type="entry name" value="ConA-like_dom_sf"/>
</dbReference>
<accession>A0ABV8JR59</accession>
<dbReference type="RefSeq" id="WP_192460263.1">
    <property type="nucleotide sequence ID" value="NZ_JACYFJ010000001.1"/>
</dbReference>